<accession>A0A1H5AK94</accession>
<dbReference type="EMBL" id="FNTI01000001">
    <property type="protein sequence ID" value="SED42000.1"/>
    <property type="molecule type" value="Genomic_DNA"/>
</dbReference>
<dbReference type="AlphaFoldDB" id="A0A1H5AK94"/>
<evidence type="ECO:0000313" key="2">
    <source>
        <dbReference type="Proteomes" id="UP000183208"/>
    </source>
</evidence>
<reference evidence="1 2" key="1">
    <citation type="submission" date="2016-10" db="EMBL/GenBank/DDBJ databases">
        <authorList>
            <person name="de Groot N.N."/>
        </authorList>
    </citation>
    <scope>NUCLEOTIDE SEQUENCE [LARGE SCALE GENOMIC DNA]</scope>
    <source>
        <strain evidence="1 2">GAS522</strain>
    </source>
</reference>
<organism evidence="1 2">
    <name type="scientific">Bradyrhizobium lablabi</name>
    <dbReference type="NCBI Taxonomy" id="722472"/>
    <lineage>
        <taxon>Bacteria</taxon>
        <taxon>Pseudomonadati</taxon>
        <taxon>Pseudomonadota</taxon>
        <taxon>Alphaproteobacteria</taxon>
        <taxon>Hyphomicrobiales</taxon>
        <taxon>Nitrobacteraceae</taxon>
        <taxon>Bradyrhizobium</taxon>
    </lineage>
</organism>
<dbReference type="Proteomes" id="UP000183208">
    <property type="component" value="Unassembled WGS sequence"/>
</dbReference>
<name>A0A1H5AK94_9BRAD</name>
<evidence type="ECO:0000313" key="1">
    <source>
        <dbReference type="EMBL" id="SED42000.1"/>
    </source>
</evidence>
<proteinExistence type="predicted"/>
<gene>
    <name evidence="1" type="ORF">SAMN05444171_4059</name>
</gene>
<protein>
    <submittedName>
        <fullName evidence="1">Uncharacterized protein</fullName>
    </submittedName>
</protein>
<dbReference type="Gene3D" id="3.30.40.220">
    <property type="match status" value="1"/>
</dbReference>
<sequence>MPLVFSENEATESGISYDDDTGVSYQFPKMYRRIILPGLAFVYYRGRKRAGGRQLQVYFGMGIVGSVTGDTPDRLRCEVLNYRPFDSPVPFKQGRSGYLEIGGQRKGYFQRGVRSISEAEFAKIADVANIAASAPEDVAMQNTTIRMAKTAVRTAANANGQAVVRRIKNKLLPLTPSELSDHIRNLLDMQSGRCAITGIPLQLDGKCDDVALLCSLDRIDSEAHYTIDNLQVVCRFVNKWKGAENDLEFRRLVGLLRKPA</sequence>